<accession>E6PN33</accession>
<proteinExistence type="inferred from homology"/>
<evidence type="ECO:0000313" key="5">
    <source>
        <dbReference type="EMBL" id="CBH96335.1"/>
    </source>
</evidence>
<evidence type="ECO:0000256" key="2">
    <source>
        <dbReference type="ARBA" id="ARBA00022676"/>
    </source>
</evidence>
<evidence type="ECO:0000256" key="1">
    <source>
        <dbReference type="ARBA" id="ARBA00006739"/>
    </source>
</evidence>
<keyword evidence="3 5" id="KW-0808">Transferase</keyword>
<comment type="similarity">
    <text evidence="1">Belongs to the glycosyltransferase 2 family.</text>
</comment>
<dbReference type="AlphaFoldDB" id="E6PN33"/>
<dbReference type="CDD" id="cd04186">
    <property type="entry name" value="GT_2_like_c"/>
    <property type="match status" value="1"/>
</dbReference>
<sequence>MKSDQDYDISLPRIDCAVTVLEQPLVIIIILNWNGWQDTLNCLSTLKEVDYKNFNLIIIDNGSIDDSINRLRAEDPNLKIIETGGNRGFAGGCNVGIWHAFEMGAKYIWLLNNDTKVDQKSLSALVAAAEDNQEIGAVGSVLYEMDHPNLIQAWGGGVVDLHTGKSHHVKKQNDAFNYLTGGSLLLKVKALQQCGLLDEGFFVYWEDTDLSFRLVASGWKLAVEPTSKVWHKESASTGRFSKSRARLFYKSRVRFFYRHSPWPLFAILYGLLDQTMRDIYRRRGPHLIGVWEGTLLGFADKRRSWHSR</sequence>
<dbReference type="PANTHER" id="PTHR43179:SF12">
    <property type="entry name" value="GALACTOFURANOSYLTRANSFERASE GLFT2"/>
    <property type="match status" value="1"/>
</dbReference>
<dbReference type="Pfam" id="PF00535">
    <property type="entry name" value="Glycos_transf_2"/>
    <property type="match status" value="1"/>
</dbReference>
<dbReference type="EC" id="2.-.-.-" evidence="5"/>
<dbReference type="InterPro" id="IPR001173">
    <property type="entry name" value="Glyco_trans_2-like"/>
</dbReference>
<evidence type="ECO:0000256" key="3">
    <source>
        <dbReference type="ARBA" id="ARBA00022679"/>
    </source>
</evidence>
<reference evidence="5" key="1">
    <citation type="submission" date="2009-10" db="EMBL/GenBank/DDBJ databases">
        <title>Diversity of trophic interactions inside an arsenic-rich microbial ecosystem.</title>
        <authorList>
            <person name="Bertin P.N."/>
            <person name="Heinrich-Salmeron A."/>
            <person name="Pelletier E."/>
            <person name="Goulhen-Chollet F."/>
            <person name="Arsene-Ploetze F."/>
            <person name="Gallien S."/>
            <person name="Calteau A."/>
            <person name="Vallenet D."/>
            <person name="Casiot C."/>
            <person name="Chane-Woon-Ming B."/>
            <person name="Giloteaux L."/>
            <person name="Barakat M."/>
            <person name="Bonnefoy V."/>
            <person name="Bruneel O."/>
            <person name="Chandler M."/>
            <person name="Cleiss J."/>
            <person name="Duran R."/>
            <person name="Elbaz-Poulichet F."/>
            <person name="Fonknechten N."/>
            <person name="Lauga B."/>
            <person name="Mornico D."/>
            <person name="Ortet P."/>
            <person name="Schaeffer C."/>
            <person name="Siguier P."/>
            <person name="Alexander Thil Smith A."/>
            <person name="Van Dorsselaer A."/>
            <person name="Weissenbach J."/>
            <person name="Medigue C."/>
            <person name="Le Paslier D."/>
        </authorList>
    </citation>
    <scope>NUCLEOTIDE SEQUENCE</scope>
</reference>
<name>E6PN33_9ZZZZ</name>
<protein>
    <submittedName>
        <fullName evidence="5">Putative glycosyl transferase family 2 (Rhamnosyl transferase)</fullName>
        <ecNumber evidence="5">2.-.-.-</ecNumber>
    </submittedName>
</protein>
<gene>
    <name evidence="5" type="ORF">CARN2_2276</name>
</gene>
<comment type="caution">
    <text evidence="5">The sequence shown here is derived from an EMBL/GenBank/DDBJ whole genome shotgun (WGS) entry which is preliminary data.</text>
</comment>
<evidence type="ECO:0000259" key="4">
    <source>
        <dbReference type="Pfam" id="PF00535"/>
    </source>
</evidence>
<dbReference type="SUPFAM" id="SSF53448">
    <property type="entry name" value="Nucleotide-diphospho-sugar transferases"/>
    <property type="match status" value="1"/>
</dbReference>
<organism evidence="5">
    <name type="scientific">mine drainage metagenome</name>
    <dbReference type="NCBI Taxonomy" id="410659"/>
    <lineage>
        <taxon>unclassified sequences</taxon>
        <taxon>metagenomes</taxon>
        <taxon>ecological metagenomes</taxon>
    </lineage>
</organism>
<keyword evidence="2" id="KW-0328">Glycosyltransferase</keyword>
<dbReference type="InterPro" id="IPR029044">
    <property type="entry name" value="Nucleotide-diphossugar_trans"/>
</dbReference>
<dbReference type="EMBL" id="CABM01000024">
    <property type="protein sequence ID" value="CBH96335.1"/>
    <property type="molecule type" value="Genomic_DNA"/>
</dbReference>
<feature type="domain" description="Glycosyltransferase 2-like" evidence="4">
    <location>
        <begin position="28"/>
        <end position="151"/>
    </location>
</feature>
<dbReference type="PANTHER" id="PTHR43179">
    <property type="entry name" value="RHAMNOSYLTRANSFERASE WBBL"/>
    <property type="match status" value="1"/>
</dbReference>
<dbReference type="GO" id="GO:0016757">
    <property type="term" value="F:glycosyltransferase activity"/>
    <property type="evidence" value="ECO:0007669"/>
    <property type="project" value="UniProtKB-KW"/>
</dbReference>
<dbReference type="Gene3D" id="3.90.550.10">
    <property type="entry name" value="Spore Coat Polysaccharide Biosynthesis Protein SpsA, Chain A"/>
    <property type="match status" value="1"/>
</dbReference>